<name>F0BHM0_9XANT</name>
<gene>
    <name evidence="1" type="ORF">XVE_3762</name>
</gene>
<dbReference type="AlphaFoldDB" id="F0BHM0"/>
<dbReference type="GeneID" id="46980181"/>
<organism evidence="1 2">
    <name type="scientific">Xanthomonas vesicatoria ATCC 35937</name>
    <dbReference type="NCBI Taxonomy" id="925775"/>
    <lineage>
        <taxon>Bacteria</taxon>
        <taxon>Pseudomonadati</taxon>
        <taxon>Pseudomonadota</taxon>
        <taxon>Gammaproteobacteria</taxon>
        <taxon>Lysobacterales</taxon>
        <taxon>Lysobacteraceae</taxon>
        <taxon>Xanthomonas</taxon>
    </lineage>
</organism>
<accession>F0BHM0</accession>
<dbReference type="EMBL" id="AEQV01000158">
    <property type="protein sequence ID" value="EGD08023.1"/>
    <property type="molecule type" value="Genomic_DNA"/>
</dbReference>
<evidence type="ECO:0000313" key="1">
    <source>
        <dbReference type="EMBL" id="EGD08023.1"/>
    </source>
</evidence>
<reference evidence="1 2" key="1">
    <citation type="journal article" date="2011" name="BMC Genomics">
        <title>Comparative genomics reveals diversity among xanthomonads infecting tomato and pepper.</title>
        <authorList>
            <person name="Potnis N."/>
            <person name="Krasileva K."/>
            <person name="Chow V."/>
            <person name="Almeida N.F."/>
            <person name="Patil P.B."/>
            <person name="Ryan R.P."/>
            <person name="Sharlach M."/>
            <person name="Behlau F."/>
            <person name="Dow J.M."/>
            <person name="Momol M.T."/>
            <person name="White F.F."/>
            <person name="Preston J.F."/>
            <person name="Vinatzer B.A."/>
            <person name="Koebnik R."/>
            <person name="Setubal J.C."/>
            <person name="Norman D.J."/>
            <person name="Staskawicz B.J."/>
            <person name="Jones J.B."/>
        </authorList>
    </citation>
    <scope>NUCLEOTIDE SEQUENCE [LARGE SCALE GENOMIC DNA]</scope>
    <source>
        <strain evidence="1 2">ATCC 35937</strain>
    </source>
</reference>
<proteinExistence type="predicted"/>
<comment type="caution">
    <text evidence="1">The sequence shown here is derived from an EMBL/GenBank/DDBJ whole genome shotgun (WGS) entry which is preliminary data.</text>
</comment>
<dbReference type="Proteomes" id="UP000003299">
    <property type="component" value="Unassembled WGS sequence"/>
</dbReference>
<evidence type="ECO:0000313" key="2">
    <source>
        <dbReference type="Proteomes" id="UP000003299"/>
    </source>
</evidence>
<sequence>MVRIEEGTRELMTSIICWNNKHDEWFSGLWAVADSRVSSNAGPMTDSLQKLFVLPVNIYPHESALTTQQPSKVLSVCYGFAGSTLIGTSVKYILALCLDNVSELAYYDKYGDVSRSLEERMPSVEEIAKLAQKIARKYLLALGTLHPNRAHCEIVIFGFCKKMSDTKVFVLRNSPERPAEISLEERDISGGGYVILGDRKQDILKEIERKNTTCADITHWKGRAPVIALQQIIKVSSLSTIGGHVQICVASRLISRTIYTSDIASQSLSVLGFDLLTELGQLGGFSISFNPSLRIEMRLID</sequence>
<dbReference type="RefSeq" id="WP_005995606.1">
    <property type="nucleotide sequence ID" value="NZ_AEQV01000158.1"/>
</dbReference>
<protein>
    <submittedName>
        <fullName evidence="1">Uncharacterized protein</fullName>
    </submittedName>
</protein>